<gene>
    <name evidence="3" type="ORF">BECKLFY1418A_GA0070994_10966</name>
    <name evidence="2" type="ORF">BECKLFY1418B_GA0070995_10188</name>
</gene>
<accession>A0A450UCD8</accession>
<proteinExistence type="predicted"/>
<evidence type="ECO:0000313" key="3">
    <source>
        <dbReference type="EMBL" id="VFJ99262.1"/>
    </source>
</evidence>
<sequence length="112" mass="12164">MTREGKSATEISTGERRGNRKATETSPAQGIVAVDASEATPVKGNPFDNGPVTRVPNRQMPISSDITPEERWNMIAVAAYYRAEQRGFMGGNPAEDWVAAEEEIDILLSGNK</sequence>
<feature type="region of interest" description="Disordered" evidence="1">
    <location>
        <begin position="1"/>
        <end position="65"/>
    </location>
</feature>
<organism evidence="2">
    <name type="scientific">Candidatus Kentrum sp. LFY</name>
    <dbReference type="NCBI Taxonomy" id="2126342"/>
    <lineage>
        <taxon>Bacteria</taxon>
        <taxon>Pseudomonadati</taxon>
        <taxon>Pseudomonadota</taxon>
        <taxon>Gammaproteobacteria</taxon>
        <taxon>Candidatus Kentrum</taxon>
    </lineage>
</organism>
<reference evidence="2" key="1">
    <citation type="submission" date="2019-02" db="EMBL/GenBank/DDBJ databases">
        <authorList>
            <person name="Gruber-Vodicka R. H."/>
            <person name="Seah K. B. B."/>
        </authorList>
    </citation>
    <scope>NUCLEOTIDE SEQUENCE</scope>
    <source>
        <strain evidence="3">BECK_M6</strain>
        <strain evidence="2">BECK_M7</strain>
    </source>
</reference>
<dbReference type="EMBL" id="CAADFH010000096">
    <property type="protein sequence ID" value="VFJ99262.1"/>
    <property type="molecule type" value="Genomic_DNA"/>
</dbReference>
<dbReference type="InterPro" id="IPR021327">
    <property type="entry name" value="DUF2934"/>
</dbReference>
<dbReference type="EMBL" id="CAADFF010000018">
    <property type="protein sequence ID" value="VFJ90015.1"/>
    <property type="molecule type" value="Genomic_DNA"/>
</dbReference>
<dbReference type="AlphaFoldDB" id="A0A450UCD8"/>
<evidence type="ECO:0000256" key="1">
    <source>
        <dbReference type="SAM" id="MobiDB-lite"/>
    </source>
</evidence>
<feature type="compositionally biased region" description="Basic and acidic residues" evidence="1">
    <location>
        <begin position="1"/>
        <end position="23"/>
    </location>
</feature>
<name>A0A450UCD8_9GAMM</name>
<evidence type="ECO:0008006" key="4">
    <source>
        <dbReference type="Google" id="ProtNLM"/>
    </source>
</evidence>
<protein>
    <recommendedName>
        <fullName evidence="4">DUF2934 domain-containing protein</fullName>
    </recommendedName>
</protein>
<dbReference type="Pfam" id="PF11154">
    <property type="entry name" value="DUF2934"/>
    <property type="match status" value="1"/>
</dbReference>
<evidence type="ECO:0000313" key="2">
    <source>
        <dbReference type="EMBL" id="VFJ90015.1"/>
    </source>
</evidence>